<feature type="compositionally biased region" description="Basic and acidic residues" evidence="12">
    <location>
        <begin position="1"/>
        <end position="10"/>
    </location>
</feature>
<sequence length="411" mass="44475">MGNHFRKPDEGQDAPRQTEPQTASHFAYSTSYEGQSEGQAGSRFAAGADANEDALFGAAPAEQAYAQPAAYAAQDSVSEPTIDPFAYQPANNDFAAPASADALAGVPSPLDAPAPQGDLSSQLPQIPDPMAAPEPEVTADQAHEVATLDTALQSSDFTQVFAPVQESRKKMAREAGVDPVIVMEHVTKIYPAQPNKPALEDVNIEIYPGEFVFLVGHSGSGKSTLLRTIMREVKPTQGRVMVAGQDLTRIRNRKVPYLRRQMGIVFQDFRLLPNKTAYENVAFALECIGKPRGVIRAQVPEVLRLVGLAEQMNSTPDQLSGGEQQRVNVARAMVNRPPLLICDEPTGNLDPAISLGIMKLLERINRTGTTVIVATHDREMVDSMHRRVIALEAGHVVRDQERGGYGNYGAL</sequence>
<dbReference type="GO" id="GO:0016887">
    <property type="term" value="F:ATP hydrolysis activity"/>
    <property type="evidence" value="ECO:0007669"/>
    <property type="project" value="InterPro"/>
</dbReference>
<evidence type="ECO:0000256" key="1">
    <source>
        <dbReference type="ARBA" id="ARBA00005417"/>
    </source>
</evidence>
<comment type="similarity">
    <text evidence="1 11">Belongs to the ABC transporter superfamily.</text>
</comment>
<keyword evidence="8 11" id="KW-0131">Cell cycle</keyword>
<keyword evidence="6 11" id="KW-0067">ATP-binding</keyword>
<keyword evidence="15" id="KW-1185">Reference proteome</keyword>
<dbReference type="SUPFAM" id="SSF52540">
    <property type="entry name" value="P-loop containing nucleoside triphosphate hydrolases"/>
    <property type="match status" value="1"/>
</dbReference>
<keyword evidence="5 11" id="KW-0547">Nucleotide-binding</keyword>
<dbReference type="Proteomes" id="UP000196560">
    <property type="component" value="Unassembled WGS sequence"/>
</dbReference>
<feature type="domain" description="ABC transporter" evidence="13">
    <location>
        <begin position="181"/>
        <end position="411"/>
    </location>
</feature>
<organism evidence="14 15">
    <name type="scientific">Enorma massiliensis</name>
    <dbReference type="NCBI Taxonomy" id="1472761"/>
    <lineage>
        <taxon>Bacteria</taxon>
        <taxon>Bacillati</taxon>
        <taxon>Actinomycetota</taxon>
        <taxon>Coriobacteriia</taxon>
        <taxon>Coriobacteriales</taxon>
        <taxon>Coriobacteriaceae</taxon>
        <taxon>Enorma</taxon>
    </lineage>
</organism>
<comment type="subunit">
    <text evidence="10 11">Homodimer. Forms a membrane-associated complex with FtsX.</text>
</comment>
<evidence type="ECO:0000259" key="13">
    <source>
        <dbReference type="PROSITE" id="PS50893"/>
    </source>
</evidence>
<dbReference type="InterPro" id="IPR003439">
    <property type="entry name" value="ABC_transporter-like_ATP-bd"/>
</dbReference>
<evidence type="ECO:0000256" key="9">
    <source>
        <dbReference type="ARBA" id="ARBA00054718"/>
    </source>
</evidence>
<dbReference type="AlphaFoldDB" id="A0A1Y3U2A6"/>
<dbReference type="InterPro" id="IPR015854">
    <property type="entry name" value="ABC_transpr_LolD-like"/>
</dbReference>
<dbReference type="InterPro" id="IPR003593">
    <property type="entry name" value="AAA+_ATPase"/>
</dbReference>
<dbReference type="PANTHER" id="PTHR24220">
    <property type="entry name" value="IMPORT ATP-BINDING PROTEIN"/>
    <property type="match status" value="1"/>
</dbReference>
<keyword evidence="3 11" id="KW-1003">Cell membrane</keyword>
<protein>
    <recommendedName>
        <fullName evidence="2 11">Cell division ATP-binding protein FtsE</fullName>
    </recommendedName>
</protein>
<dbReference type="InterPro" id="IPR017871">
    <property type="entry name" value="ABC_transporter-like_CS"/>
</dbReference>
<dbReference type="GO" id="GO:0051301">
    <property type="term" value="P:cell division"/>
    <property type="evidence" value="ECO:0007669"/>
    <property type="project" value="UniProtKB-UniRule"/>
</dbReference>
<evidence type="ECO:0000256" key="12">
    <source>
        <dbReference type="SAM" id="MobiDB-lite"/>
    </source>
</evidence>
<keyword evidence="7 11" id="KW-0472">Membrane</keyword>
<keyword evidence="4 11" id="KW-0132">Cell division</keyword>
<evidence type="ECO:0000256" key="2">
    <source>
        <dbReference type="ARBA" id="ARBA00020019"/>
    </source>
</evidence>
<dbReference type="STRING" id="1118060.GCA_000311845_01897"/>
<dbReference type="PROSITE" id="PS50893">
    <property type="entry name" value="ABC_TRANSPORTER_2"/>
    <property type="match status" value="1"/>
</dbReference>
<evidence type="ECO:0000256" key="6">
    <source>
        <dbReference type="ARBA" id="ARBA00022840"/>
    </source>
</evidence>
<dbReference type="Gene3D" id="3.40.50.300">
    <property type="entry name" value="P-loop containing nucleotide triphosphate hydrolases"/>
    <property type="match status" value="1"/>
</dbReference>
<gene>
    <name evidence="11" type="primary">ftsE</name>
    <name evidence="14" type="ORF">B5G21_07585</name>
</gene>
<evidence type="ECO:0000256" key="11">
    <source>
        <dbReference type="RuleBase" id="RU365094"/>
    </source>
</evidence>
<evidence type="ECO:0000256" key="4">
    <source>
        <dbReference type="ARBA" id="ARBA00022618"/>
    </source>
</evidence>
<dbReference type="Pfam" id="PF00005">
    <property type="entry name" value="ABC_tran"/>
    <property type="match status" value="1"/>
</dbReference>
<evidence type="ECO:0000256" key="3">
    <source>
        <dbReference type="ARBA" id="ARBA00022475"/>
    </source>
</evidence>
<evidence type="ECO:0000256" key="8">
    <source>
        <dbReference type="ARBA" id="ARBA00023306"/>
    </source>
</evidence>
<comment type="function">
    <text evidence="9">Part of the ABC transporter FtsEX involved in cellular division. Has ATPase activity.</text>
</comment>
<dbReference type="SMART" id="SM00382">
    <property type="entry name" value="AAA"/>
    <property type="match status" value="1"/>
</dbReference>
<evidence type="ECO:0000256" key="7">
    <source>
        <dbReference type="ARBA" id="ARBA00023136"/>
    </source>
</evidence>
<dbReference type="NCBIfam" id="TIGR02673">
    <property type="entry name" value="FtsE"/>
    <property type="match status" value="1"/>
</dbReference>
<evidence type="ECO:0000256" key="5">
    <source>
        <dbReference type="ARBA" id="ARBA00022741"/>
    </source>
</evidence>
<feature type="compositionally biased region" description="Polar residues" evidence="12">
    <location>
        <begin position="18"/>
        <end position="39"/>
    </location>
</feature>
<dbReference type="FunFam" id="3.40.50.300:FF:000056">
    <property type="entry name" value="Cell division ATP-binding protein FtsE"/>
    <property type="match status" value="1"/>
</dbReference>
<comment type="caution">
    <text evidence="14">The sequence shown here is derived from an EMBL/GenBank/DDBJ whole genome shotgun (WGS) entry which is preliminary data.</text>
</comment>
<dbReference type="GO" id="GO:0005886">
    <property type="term" value="C:plasma membrane"/>
    <property type="evidence" value="ECO:0007669"/>
    <property type="project" value="UniProtKB-SubCell"/>
</dbReference>
<dbReference type="PANTHER" id="PTHR24220:SF470">
    <property type="entry name" value="CELL DIVISION ATP-BINDING PROTEIN FTSE"/>
    <property type="match status" value="1"/>
</dbReference>
<dbReference type="GO" id="GO:0005524">
    <property type="term" value="F:ATP binding"/>
    <property type="evidence" value="ECO:0007669"/>
    <property type="project" value="UniProtKB-UniRule"/>
</dbReference>
<name>A0A1Y3U2A6_9ACTN</name>
<evidence type="ECO:0000313" key="14">
    <source>
        <dbReference type="EMBL" id="OUN42315.1"/>
    </source>
</evidence>
<reference evidence="15" key="1">
    <citation type="submission" date="2017-04" db="EMBL/GenBank/DDBJ databases">
        <title>Function of individual gut microbiota members based on whole genome sequencing of pure cultures obtained from chicken caecum.</title>
        <authorList>
            <person name="Medvecky M."/>
            <person name="Cejkova D."/>
            <person name="Polansky O."/>
            <person name="Karasova D."/>
            <person name="Kubasova T."/>
            <person name="Cizek A."/>
            <person name="Rychlik I."/>
        </authorList>
    </citation>
    <scope>NUCLEOTIDE SEQUENCE [LARGE SCALE GENOMIC DNA]</scope>
    <source>
        <strain evidence="15">An70</strain>
    </source>
</reference>
<evidence type="ECO:0000256" key="10">
    <source>
        <dbReference type="ARBA" id="ARBA00063837"/>
    </source>
</evidence>
<feature type="region of interest" description="Disordered" evidence="12">
    <location>
        <begin position="1"/>
        <end position="46"/>
    </location>
</feature>
<dbReference type="PROSITE" id="PS00211">
    <property type="entry name" value="ABC_TRANSPORTER_1"/>
    <property type="match status" value="1"/>
</dbReference>
<dbReference type="GO" id="GO:0022857">
    <property type="term" value="F:transmembrane transporter activity"/>
    <property type="evidence" value="ECO:0007669"/>
    <property type="project" value="TreeGrafter"/>
</dbReference>
<dbReference type="InterPro" id="IPR027417">
    <property type="entry name" value="P-loop_NTPase"/>
</dbReference>
<dbReference type="EMBL" id="NFHO01000008">
    <property type="protein sequence ID" value="OUN42315.1"/>
    <property type="molecule type" value="Genomic_DNA"/>
</dbReference>
<evidence type="ECO:0000313" key="15">
    <source>
        <dbReference type="Proteomes" id="UP000196560"/>
    </source>
</evidence>
<comment type="subcellular location">
    <subcellularLocation>
        <location evidence="11">Cell membrane</location>
        <topology evidence="11">Peripheral membrane protein</topology>
        <orientation evidence="11">Cytoplasmic side</orientation>
    </subcellularLocation>
</comment>
<accession>A0A1Y3U2A6</accession>
<feature type="region of interest" description="Disordered" evidence="12">
    <location>
        <begin position="105"/>
        <end position="125"/>
    </location>
</feature>
<dbReference type="RefSeq" id="WP_087186685.1">
    <property type="nucleotide sequence ID" value="NZ_NFHO01000008.1"/>
</dbReference>
<proteinExistence type="inferred from homology"/>
<dbReference type="eggNOG" id="COG2884">
    <property type="taxonomic scope" value="Bacteria"/>
</dbReference>
<dbReference type="InterPro" id="IPR005286">
    <property type="entry name" value="Cell_div_FtsE"/>
</dbReference>